<dbReference type="Proteomes" id="UP000580474">
    <property type="component" value="Unassembled WGS sequence"/>
</dbReference>
<dbReference type="Gene3D" id="3.40.50.1820">
    <property type="entry name" value="alpha/beta hydrolase"/>
    <property type="match status" value="1"/>
</dbReference>
<evidence type="ECO:0000256" key="2">
    <source>
        <dbReference type="ARBA" id="ARBA00022729"/>
    </source>
</evidence>
<dbReference type="SUPFAM" id="SSF53474">
    <property type="entry name" value="alpha/beta-Hydrolases"/>
    <property type="match status" value="1"/>
</dbReference>
<dbReference type="RefSeq" id="WP_184484114.1">
    <property type="nucleotide sequence ID" value="NZ_JACHIV010000001.1"/>
</dbReference>
<dbReference type="Pfam" id="PF08386">
    <property type="entry name" value="Abhydrolase_4"/>
    <property type="match status" value="1"/>
</dbReference>
<dbReference type="PANTHER" id="PTHR43248">
    <property type="entry name" value="2-SUCCINYL-6-HYDROXY-2,4-CYCLOHEXADIENE-1-CARBOXYLATE SYNTHASE"/>
    <property type="match status" value="1"/>
</dbReference>
<sequence length="497" mass="52676">MDLRRNAGRSAATLIAVGLAGSLLAAPSMAEGAPPGPAWGPCPEDVAAGAHPLQCATVPVPVNYADPDGPQIDLMISRLASERPDRRRGVMLLNQGGPGGSGLSFSVDLANQGLPASVMEGYDLIGMDTRGAGHSAPVSCGFTDEQATYGNIPPYAVDDAAVTERAEVARTIADQCAQHDQDGVLRSLTTANMARDLDRVRAALGEEKASYYGASYGTALGAAYASMFPERTDRVVLDSNIGDTVLDRDGMRRYALGTEQTFPDFAAWLAERHGSYGLGSTPEEVRRTYFALAERLDESPMAGVDGGVFRLATFGGLFGEPAYGRTAQLWQSLHRSDEAAVRRQLAGTAPVAPSAADNSLSVFLSVTCNDVQWPEDVETYRRGVAEDREKYPLYGAATANVLPCAFWSHEPAEPPVPVLADGPDNVLILQNRRDPVTPHRGAELLREKFGDRARLVSADESGHGTYMNSGNACAAAITTAFLVDGTRPDQDVSCAAS</sequence>
<comment type="caution">
    <text evidence="6">The sequence shown here is derived from an EMBL/GenBank/DDBJ whole genome shotgun (WGS) entry which is preliminary data.</text>
</comment>
<feature type="domain" description="Peptidase S33 tripeptidyl aminopeptidase-like C-terminal" evidence="5">
    <location>
        <begin position="392"/>
        <end position="494"/>
    </location>
</feature>
<keyword evidence="2 4" id="KW-0732">Signal</keyword>
<comment type="similarity">
    <text evidence="1">Belongs to the peptidase S33 family.</text>
</comment>
<feature type="signal peptide" evidence="4">
    <location>
        <begin position="1"/>
        <end position="25"/>
    </location>
</feature>
<evidence type="ECO:0000313" key="7">
    <source>
        <dbReference type="Proteomes" id="UP000580474"/>
    </source>
</evidence>
<dbReference type="InterPro" id="IPR051601">
    <property type="entry name" value="Serine_prot/Carboxylest_S33"/>
</dbReference>
<dbReference type="GO" id="GO:0016787">
    <property type="term" value="F:hydrolase activity"/>
    <property type="evidence" value="ECO:0007669"/>
    <property type="project" value="UniProtKB-KW"/>
</dbReference>
<name>A0A840NTW1_9PSEU</name>
<dbReference type="ESTHER" id="9pseu-a0a840ntw1">
    <property type="family name" value="Tiancimycin-TnmK-Tripeptidase-HIP"/>
</dbReference>
<evidence type="ECO:0000259" key="5">
    <source>
        <dbReference type="Pfam" id="PF08386"/>
    </source>
</evidence>
<accession>A0A840NTW1</accession>
<evidence type="ECO:0000256" key="1">
    <source>
        <dbReference type="ARBA" id="ARBA00010088"/>
    </source>
</evidence>
<evidence type="ECO:0000313" key="6">
    <source>
        <dbReference type="EMBL" id="MBB5072632.1"/>
    </source>
</evidence>
<protein>
    <submittedName>
        <fullName evidence="6">Pimeloyl-ACP methyl ester carboxylesterase</fullName>
    </submittedName>
</protein>
<reference evidence="6 7" key="1">
    <citation type="submission" date="2020-08" db="EMBL/GenBank/DDBJ databases">
        <title>Sequencing the genomes of 1000 actinobacteria strains.</title>
        <authorList>
            <person name="Klenk H.-P."/>
        </authorList>
    </citation>
    <scope>NUCLEOTIDE SEQUENCE [LARGE SCALE GENOMIC DNA]</scope>
    <source>
        <strain evidence="6 7">DSM 45582</strain>
    </source>
</reference>
<dbReference type="AlphaFoldDB" id="A0A840NTW1"/>
<feature type="chain" id="PRO_5038490070" evidence="4">
    <location>
        <begin position="26"/>
        <end position="497"/>
    </location>
</feature>
<dbReference type="EMBL" id="JACHIV010000001">
    <property type="protein sequence ID" value="MBB5072632.1"/>
    <property type="molecule type" value="Genomic_DNA"/>
</dbReference>
<gene>
    <name evidence="6" type="ORF">BJ969_005720</name>
</gene>
<evidence type="ECO:0000256" key="4">
    <source>
        <dbReference type="SAM" id="SignalP"/>
    </source>
</evidence>
<evidence type="ECO:0000256" key="3">
    <source>
        <dbReference type="ARBA" id="ARBA00022801"/>
    </source>
</evidence>
<organism evidence="6 7">
    <name type="scientific">Saccharopolyspora gloriosae</name>
    <dbReference type="NCBI Taxonomy" id="455344"/>
    <lineage>
        <taxon>Bacteria</taxon>
        <taxon>Bacillati</taxon>
        <taxon>Actinomycetota</taxon>
        <taxon>Actinomycetes</taxon>
        <taxon>Pseudonocardiales</taxon>
        <taxon>Pseudonocardiaceae</taxon>
        <taxon>Saccharopolyspora</taxon>
    </lineage>
</organism>
<keyword evidence="7" id="KW-1185">Reference proteome</keyword>
<dbReference type="InterPro" id="IPR029058">
    <property type="entry name" value="AB_hydrolase_fold"/>
</dbReference>
<dbReference type="PANTHER" id="PTHR43248:SF29">
    <property type="entry name" value="TRIPEPTIDYL AMINOPEPTIDASE"/>
    <property type="match status" value="1"/>
</dbReference>
<dbReference type="InterPro" id="IPR013595">
    <property type="entry name" value="Pept_S33_TAP-like_C"/>
</dbReference>
<proteinExistence type="inferred from homology"/>
<keyword evidence="3" id="KW-0378">Hydrolase</keyword>